<dbReference type="Proteomes" id="UP000053171">
    <property type="component" value="Unassembled WGS sequence"/>
</dbReference>
<comment type="caution">
    <text evidence="9">The sequence shown here is derived from an EMBL/GenBank/DDBJ whole genome shotgun (WGS) entry which is preliminary data.</text>
</comment>
<evidence type="ECO:0000313" key="10">
    <source>
        <dbReference type="Proteomes" id="UP000053171"/>
    </source>
</evidence>
<evidence type="ECO:0000313" key="9">
    <source>
        <dbReference type="EMBL" id="OAX51514.1"/>
    </source>
</evidence>
<dbReference type="InterPro" id="IPR000868">
    <property type="entry name" value="Isochorismatase-like_dom"/>
</dbReference>
<dbReference type="EC" id="3.5.1.19" evidence="6"/>
<proteinExistence type="inferred from homology"/>
<evidence type="ECO:0000256" key="3">
    <source>
        <dbReference type="ARBA" id="ARBA00022723"/>
    </source>
</evidence>
<dbReference type="RefSeq" id="WP_064725643.1">
    <property type="nucleotide sequence ID" value="NZ_LJBJ02000017.1"/>
</dbReference>
<dbReference type="GO" id="GO:0046872">
    <property type="term" value="F:metal ion binding"/>
    <property type="evidence" value="ECO:0007669"/>
    <property type="project" value="UniProtKB-KW"/>
</dbReference>
<evidence type="ECO:0000259" key="8">
    <source>
        <dbReference type="Pfam" id="PF00857"/>
    </source>
</evidence>
<evidence type="ECO:0000256" key="4">
    <source>
        <dbReference type="ARBA" id="ARBA00022801"/>
    </source>
</evidence>
<evidence type="ECO:0000256" key="2">
    <source>
        <dbReference type="ARBA" id="ARBA00022642"/>
    </source>
</evidence>
<dbReference type="Gene3D" id="3.40.50.850">
    <property type="entry name" value="Isochorismatase-like"/>
    <property type="match status" value="1"/>
</dbReference>
<dbReference type="SUPFAM" id="SSF52499">
    <property type="entry name" value="Isochorismatase-like hydrolases"/>
    <property type="match status" value="1"/>
</dbReference>
<dbReference type="EMBL" id="LJBJ02000017">
    <property type="protein sequence ID" value="OAX51514.1"/>
    <property type="molecule type" value="Genomic_DNA"/>
</dbReference>
<feature type="domain" description="Isochorismatase-like" evidence="8">
    <location>
        <begin position="136"/>
        <end position="206"/>
    </location>
</feature>
<dbReference type="InterPro" id="IPR052347">
    <property type="entry name" value="Isochorismatase_Nicotinamidase"/>
</dbReference>
<dbReference type="PANTHER" id="PTHR11080:SF2">
    <property type="entry name" value="LD05707P"/>
    <property type="match status" value="1"/>
</dbReference>
<dbReference type="AlphaFoldDB" id="A0A199NQZ5"/>
<comment type="similarity">
    <text evidence="1">Belongs to the isochorismatase family.</text>
</comment>
<keyword evidence="2" id="KW-0662">Pyridine nucleotide biosynthesis</keyword>
<evidence type="ECO:0000256" key="6">
    <source>
        <dbReference type="ARBA" id="ARBA00039017"/>
    </source>
</evidence>
<dbReference type="InterPro" id="IPR036380">
    <property type="entry name" value="Isochorismatase-like_sf"/>
</dbReference>
<evidence type="ECO:0000256" key="7">
    <source>
        <dbReference type="ARBA" id="ARBA00043224"/>
    </source>
</evidence>
<dbReference type="GO" id="GO:0019363">
    <property type="term" value="P:pyridine nucleotide biosynthetic process"/>
    <property type="evidence" value="ECO:0007669"/>
    <property type="project" value="UniProtKB-KW"/>
</dbReference>
<accession>A0A199NQZ5</accession>
<organism evidence="9 10">
    <name type="scientific">Rothia kristinae</name>
    <dbReference type="NCBI Taxonomy" id="37923"/>
    <lineage>
        <taxon>Bacteria</taxon>
        <taxon>Bacillati</taxon>
        <taxon>Actinomycetota</taxon>
        <taxon>Actinomycetes</taxon>
        <taxon>Micrococcales</taxon>
        <taxon>Micrococcaceae</taxon>
        <taxon>Rothia</taxon>
    </lineage>
</organism>
<comment type="pathway">
    <text evidence="5">Cofactor biosynthesis; nicotinate biosynthesis; nicotinate from nicotinamide: step 1/1.</text>
</comment>
<gene>
    <name evidence="9" type="ORF">AN277_0208455</name>
</gene>
<dbReference type="PANTHER" id="PTHR11080">
    <property type="entry name" value="PYRAZINAMIDASE/NICOTINAMIDASE"/>
    <property type="match status" value="1"/>
</dbReference>
<name>A0A199NQZ5_9MICC</name>
<reference evidence="9" key="1">
    <citation type="submission" date="2016-06" db="EMBL/GenBank/DDBJ databases">
        <title>Identification of putative biosynthetic pathways for the production of bioactive secondary metabolites by the marine actinomycete Kocuria kristinae RUTW2-3.</title>
        <authorList>
            <person name="Waterworth S.C."/>
            <person name="Walmsley T.A."/>
            <person name="Matongo T."/>
            <person name="Davies-Coleman M.T."/>
            <person name="Dorrington R.A."/>
        </authorList>
    </citation>
    <scope>NUCLEOTIDE SEQUENCE [LARGE SCALE GENOMIC DNA]</scope>
    <source>
        <strain evidence="9">RUTW2-3</strain>
    </source>
</reference>
<sequence length="211" mass="22573">MTRALIIVDVQNDFCPGGSLATERGAEVAGGISEYLLTHGPLYDAVVGTQDWHVDPGEHFSETPDFRTSWPVHCVAHSRGAAVHEDLDADAVDAWFRKGAYEAAYSGFEGLLVPEEAVATGEREPGAQTEDTVNVSLDDWLQEQEIDAVDVVGIATDHCVRATALDAVDAGYETRVLLDLTAPVAQETAEEAVAALQEAGVQVINSGQVRR</sequence>
<evidence type="ECO:0000256" key="1">
    <source>
        <dbReference type="ARBA" id="ARBA00006336"/>
    </source>
</evidence>
<dbReference type="GO" id="GO:0008936">
    <property type="term" value="F:nicotinamidase activity"/>
    <property type="evidence" value="ECO:0007669"/>
    <property type="project" value="UniProtKB-EC"/>
</dbReference>
<dbReference type="Pfam" id="PF00857">
    <property type="entry name" value="Isochorismatase"/>
    <property type="match status" value="1"/>
</dbReference>
<protein>
    <recommendedName>
        <fullName evidence="6">nicotinamidase</fullName>
        <ecNumber evidence="6">3.5.1.19</ecNumber>
    </recommendedName>
    <alternativeName>
        <fullName evidence="7">Nicotinamide deamidase</fullName>
    </alternativeName>
</protein>
<evidence type="ECO:0000256" key="5">
    <source>
        <dbReference type="ARBA" id="ARBA00037900"/>
    </source>
</evidence>
<keyword evidence="10" id="KW-1185">Reference proteome</keyword>
<keyword evidence="3" id="KW-0479">Metal-binding</keyword>
<keyword evidence="4" id="KW-0378">Hydrolase</keyword>